<dbReference type="eggNOG" id="KOG1134">
    <property type="taxonomic scope" value="Eukaryota"/>
</dbReference>
<evidence type="ECO:0000256" key="3">
    <source>
        <dbReference type="ARBA" id="ARBA00022448"/>
    </source>
</evidence>
<dbReference type="RefSeq" id="XP_001267830.1">
    <property type="nucleotide sequence ID" value="XM_001267829.1"/>
</dbReference>
<accession>A1CSW7</accession>
<sequence length="1204" mass="136062">MASDLGQALEHAGGNGQRSEGVSIQTFLASLATALIVFAVEFLLFLLLKGKLTRIYQPRTYLVPDRERTQPSPPGLFRWIGPVFRTSSSEFIQKCGLDAYFFLRYLRMLLKIFVPLGCIVLPVLLPLNKVDGKDQHYKNATGTGDRWNVTGLDQLAWGNVAPEHVHRYWAHLIMAVIIIVYVCAVFFDELKGYIRLRQAYLTSPQHRLRASATTVLVTAIPDSWLSVERLDALYDVFPGGIRNIWINRNFDDLNEKVKMRDALALKLEAAETDLIVKCKKAQLKQAKAAAKKAGLSAKEVDGQQKKATDQHAAQLAASAGISSGDPHQAHTINQVLHRDIQGKHHVEDEEHRRRNPFDPAVEAVGLVGHGVTKLGKSVLGSLKRVEGEVDGTLARSGGYVPESELAMPARNGVPPEGSGSRLHDPSRPSEDSILPSANNAEASYVNEQPTRPDAPRSKSDSRPKKRPFWKSRGSANSKMSSRTDADEFPLTAPEEPVDGEAPRERSPTDEKQDEKRRKGHKEGEEIEGEEYPIAYNEDFENEDYGEPLWKKYIKAKDRDTMRLPIFGLSWMPSLWLIGKKVDTIDHCRKEVARLNLEIEVDQQHPEKFPLMNSAFIQFNHQVAAHMACQAVSHHLPKQMAPRIVEISPDDVIWDNMSLKWWERYLRTFGILTVVCAMVVGWAFPVAFTGLLSQLSYLENAFTWLEWISKLPDWLISAIQGILPPLFLAILMALLPLILRFLCRAQGAHTGMAIELTVQNYYFAFLFVQLFLVVAISSSFSTIIDNVTNVTSWPELLAQNIPSSSNYFFSYMILQALSVSAGALVQIFGLVSWFILAPLLDTTARKKWGRTTNLNQMQWGTFFPIYTTLASIGLIYCVIAPLILVFNIVTFGLFWFVYRYNTLYVTKFRFDTGGLLFPRAINQLFTGIYVMELSLIGLFFLVRDVNGNVACEGQAICMIVVLVLTIGYQFLLNEAFSPLIRYLPITLEDDAVRRDEEFSRAQRARLGLPEEDETETLEQQLAEREREEHEADRRAQEIELKRIEASSGQRSSTQTGTLRSSRHSWADRSLKSRSKYFGTSSSNSLPTLQRVREKITHDSEAQGPPTGNRGHALFAGIHDELEDLTPDERDQLVQRAFQHDALRAKRPVIWIPRDDLGISDDEVYRTQRFSKHIWISNEYQALDGKCRTIFSRSPPDFSEVDLIQL</sequence>
<dbReference type="PANTHER" id="PTHR13018:SF20">
    <property type="entry name" value="SPORULATION-SPECIFIC PROTEIN 75"/>
    <property type="match status" value="1"/>
</dbReference>
<dbReference type="GeneID" id="4700149"/>
<feature type="transmembrane region" description="Helical" evidence="8">
    <location>
        <begin position="920"/>
        <end position="940"/>
    </location>
</feature>
<feature type="transmembrane region" description="Helical" evidence="8">
    <location>
        <begin position="168"/>
        <end position="187"/>
    </location>
</feature>
<feature type="domain" description="CSC1/OSCA1-like 7TM region" evidence="9">
    <location>
        <begin position="666"/>
        <end position="938"/>
    </location>
</feature>
<dbReference type="GO" id="GO:0005227">
    <property type="term" value="F:calcium-activated cation channel activity"/>
    <property type="evidence" value="ECO:0007669"/>
    <property type="project" value="InterPro"/>
</dbReference>
<feature type="transmembrane region" description="Helical" evidence="8">
    <location>
        <begin position="759"/>
        <end position="783"/>
    </location>
</feature>
<dbReference type="GO" id="GO:0005886">
    <property type="term" value="C:plasma membrane"/>
    <property type="evidence" value="ECO:0007669"/>
    <property type="project" value="TreeGrafter"/>
</dbReference>
<evidence type="ECO:0000259" key="12">
    <source>
        <dbReference type="Pfam" id="PF14703"/>
    </source>
</evidence>
<dbReference type="Pfam" id="PF13967">
    <property type="entry name" value="RSN1_TM"/>
    <property type="match status" value="1"/>
</dbReference>
<evidence type="ECO:0000256" key="1">
    <source>
        <dbReference type="ARBA" id="ARBA00004141"/>
    </source>
</evidence>
<evidence type="ECO:0000259" key="10">
    <source>
        <dbReference type="Pfam" id="PF12621"/>
    </source>
</evidence>
<keyword evidence="14" id="KW-1185">Reference proteome</keyword>
<keyword evidence="3" id="KW-0813">Transport</keyword>
<name>A1CSW7_ASPCL</name>
<comment type="similarity">
    <text evidence="2">Belongs to the CSC1 (TC 1.A.17) family.</text>
</comment>
<dbReference type="InterPro" id="IPR022257">
    <property type="entry name" value="PHM7_ext"/>
</dbReference>
<evidence type="ECO:0000259" key="9">
    <source>
        <dbReference type="Pfam" id="PF02714"/>
    </source>
</evidence>
<dbReference type="EMBL" id="DS027060">
    <property type="protein sequence ID" value="EAW06404.1"/>
    <property type="molecule type" value="Genomic_DNA"/>
</dbReference>
<feature type="transmembrane region" description="Helical" evidence="8">
    <location>
        <begin position="668"/>
        <end position="693"/>
    </location>
</feature>
<evidence type="ECO:0000256" key="5">
    <source>
        <dbReference type="ARBA" id="ARBA00022989"/>
    </source>
</evidence>
<feature type="domain" description="10TM putative phosphate transporter extracellular tail" evidence="10">
    <location>
        <begin position="1124"/>
        <end position="1195"/>
    </location>
</feature>
<evidence type="ECO:0000256" key="7">
    <source>
        <dbReference type="SAM" id="MobiDB-lite"/>
    </source>
</evidence>
<feature type="transmembrane region" description="Helical" evidence="8">
    <location>
        <begin position="713"/>
        <end position="738"/>
    </location>
</feature>
<feature type="region of interest" description="Disordered" evidence="7">
    <location>
        <begin position="393"/>
        <end position="529"/>
    </location>
</feature>
<proteinExistence type="inferred from homology"/>
<organism evidence="13 14">
    <name type="scientific">Aspergillus clavatus (strain ATCC 1007 / CBS 513.65 / DSM 816 / NCTC 3887 / NRRL 1 / QM 1276 / 107)</name>
    <dbReference type="NCBI Taxonomy" id="344612"/>
    <lineage>
        <taxon>Eukaryota</taxon>
        <taxon>Fungi</taxon>
        <taxon>Dikarya</taxon>
        <taxon>Ascomycota</taxon>
        <taxon>Pezizomycotina</taxon>
        <taxon>Eurotiomycetes</taxon>
        <taxon>Eurotiomycetidae</taxon>
        <taxon>Eurotiales</taxon>
        <taxon>Aspergillaceae</taxon>
        <taxon>Aspergillus</taxon>
        <taxon>Aspergillus subgen. Fumigati</taxon>
    </lineage>
</organism>
<evidence type="ECO:0000259" key="11">
    <source>
        <dbReference type="Pfam" id="PF13967"/>
    </source>
</evidence>
<feature type="transmembrane region" description="Helical" evidence="8">
    <location>
        <begin position="881"/>
        <end position="899"/>
    </location>
</feature>
<gene>
    <name evidence="13" type="ORF">ACLA_080880</name>
</gene>
<feature type="compositionally biased region" description="Basic and acidic residues" evidence="7">
    <location>
        <begin position="500"/>
        <end position="516"/>
    </location>
</feature>
<comment type="subcellular location">
    <subcellularLocation>
        <location evidence="1">Membrane</location>
        <topology evidence="1">Multi-pass membrane protein</topology>
    </subcellularLocation>
</comment>
<feature type="compositionally biased region" description="Polar residues" evidence="7">
    <location>
        <begin position="473"/>
        <end position="482"/>
    </location>
</feature>
<evidence type="ECO:0000256" key="2">
    <source>
        <dbReference type="ARBA" id="ARBA00007779"/>
    </source>
</evidence>
<feature type="transmembrane region" description="Helical" evidence="8">
    <location>
        <begin position="811"/>
        <end position="835"/>
    </location>
</feature>
<dbReference type="Pfam" id="PF14703">
    <property type="entry name" value="PHM7_cyt"/>
    <property type="match status" value="2"/>
</dbReference>
<keyword evidence="6 8" id="KW-0472">Membrane</keyword>
<dbReference type="OMA" id="FVQFNHQ"/>
<keyword evidence="4 8" id="KW-0812">Transmembrane</keyword>
<feature type="region of interest" description="Disordered" evidence="7">
    <location>
        <begin position="1004"/>
        <end position="1065"/>
    </location>
</feature>
<dbReference type="OrthoDB" id="1076608at2759"/>
<dbReference type="InterPro" id="IPR003864">
    <property type="entry name" value="CSC1/OSCA1-like_7TM"/>
</dbReference>
<dbReference type="Proteomes" id="UP000006701">
    <property type="component" value="Unassembled WGS sequence"/>
</dbReference>
<feature type="transmembrane region" description="Helical" evidence="8">
    <location>
        <begin position="108"/>
        <end position="127"/>
    </location>
</feature>
<dbReference type="Pfam" id="PF02714">
    <property type="entry name" value="RSN1_7TM"/>
    <property type="match status" value="1"/>
</dbReference>
<feature type="compositionally biased region" description="Basic and acidic residues" evidence="7">
    <location>
        <begin position="421"/>
        <end position="430"/>
    </location>
</feature>
<keyword evidence="5 8" id="KW-1133">Transmembrane helix</keyword>
<evidence type="ECO:0000313" key="13">
    <source>
        <dbReference type="EMBL" id="EAW06404.1"/>
    </source>
</evidence>
<dbReference type="Pfam" id="PF12621">
    <property type="entry name" value="PHM7_ext"/>
    <property type="match status" value="1"/>
</dbReference>
<feature type="transmembrane region" description="Helical" evidence="8">
    <location>
        <begin position="27"/>
        <end position="48"/>
    </location>
</feature>
<reference evidence="13 14" key="1">
    <citation type="journal article" date="2008" name="PLoS Genet.">
        <title>Genomic islands in the pathogenic filamentous fungus Aspergillus fumigatus.</title>
        <authorList>
            <person name="Fedorova N.D."/>
            <person name="Khaldi N."/>
            <person name="Joardar V.S."/>
            <person name="Maiti R."/>
            <person name="Amedeo P."/>
            <person name="Anderson M.J."/>
            <person name="Crabtree J."/>
            <person name="Silva J.C."/>
            <person name="Badger J.H."/>
            <person name="Albarraq A."/>
            <person name="Angiuoli S."/>
            <person name="Bussey H."/>
            <person name="Bowyer P."/>
            <person name="Cotty P.J."/>
            <person name="Dyer P.S."/>
            <person name="Egan A."/>
            <person name="Galens K."/>
            <person name="Fraser-Liggett C.M."/>
            <person name="Haas B.J."/>
            <person name="Inman J.M."/>
            <person name="Kent R."/>
            <person name="Lemieux S."/>
            <person name="Malavazi I."/>
            <person name="Orvis J."/>
            <person name="Roemer T."/>
            <person name="Ronning C.M."/>
            <person name="Sundaram J.P."/>
            <person name="Sutton G."/>
            <person name="Turner G."/>
            <person name="Venter J.C."/>
            <person name="White O.R."/>
            <person name="Whitty B.R."/>
            <person name="Youngman P."/>
            <person name="Wolfe K.H."/>
            <person name="Goldman G.H."/>
            <person name="Wortman J.R."/>
            <person name="Jiang B."/>
            <person name="Denning D.W."/>
            <person name="Nierman W.C."/>
        </authorList>
    </citation>
    <scope>NUCLEOTIDE SEQUENCE [LARGE SCALE GENOMIC DNA]</scope>
    <source>
        <strain evidence="14">ATCC 1007 / CBS 513.65 / DSM 816 / NCTC 3887 / NRRL 1</strain>
    </source>
</reference>
<evidence type="ECO:0000313" key="14">
    <source>
        <dbReference type="Proteomes" id="UP000006701"/>
    </source>
</evidence>
<dbReference type="HOGENOM" id="CLU_002458_2_0_1"/>
<protein>
    <submittedName>
        <fullName evidence="13">DUF221 domain protein, putative</fullName>
    </submittedName>
</protein>
<dbReference type="InterPro" id="IPR032880">
    <property type="entry name" value="CSC1/OSCA1-like_N"/>
</dbReference>
<feature type="domain" description="CSC1/OSCA1-like cytosolic" evidence="12">
    <location>
        <begin position="213"/>
        <end position="301"/>
    </location>
</feature>
<dbReference type="VEuPathDB" id="FungiDB:ACLA_080880"/>
<evidence type="ECO:0000256" key="4">
    <source>
        <dbReference type="ARBA" id="ARBA00022692"/>
    </source>
</evidence>
<feature type="compositionally biased region" description="Basic and acidic residues" evidence="7">
    <location>
        <begin position="453"/>
        <end position="462"/>
    </location>
</feature>
<feature type="compositionally biased region" description="Low complexity" evidence="7">
    <location>
        <begin position="1045"/>
        <end position="1056"/>
    </location>
</feature>
<dbReference type="AlphaFoldDB" id="A1CSW7"/>
<feature type="transmembrane region" description="Helical" evidence="8">
    <location>
        <begin position="952"/>
        <end position="971"/>
    </location>
</feature>
<dbReference type="InterPro" id="IPR045122">
    <property type="entry name" value="Csc1-like"/>
</dbReference>
<dbReference type="PANTHER" id="PTHR13018">
    <property type="entry name" value="PROBABLE MEMBRANE PROTEIN DUF221-RELATED"/>
    <property type="match status" value="1"/>
</dbReference>
<evidence type="ECO:0000256" key="6">
    <source>
        <dbReference type="ARBA" id="ARBA00023136"/>
    </source>
</evidence>
<feature type="domain" description="CSC1/OSCA1-like N-terminal transmembrane" evidence="11">
    <location>
        <begin position="27"/>
        <end position="189"/>
    </location>
</feature>
<feature type="domain" description="CSC1/OSCA1-like cytosolic" evidence="12">
    <location>
        <begin position="549"/>
        <end position="655"/>
    </location>
</feature>
<dbReference type="InterPro" id="IPR027815">
    <property type="entry name" value="CSC1/OSCA1-like_cyt"/>
</dbReference>
<dbReference type="KEGG" id="act:ACLA_080880"/>
<feature type="compositionally biased region" description="Basic and acidic residues" evidence="7">
    <location>
        <begin position="1020"/>
        <end position="1043"/>
    </location>
</feature>
<evidence type="ECO:0000256" key="8">
    <source>
        <dbReference type="SAM" id="Phobius"/>
    </source>
</evidence>
<feature type="compositionally biased region" description="Polar residues" evidence="7">
    <location>
        <begin position="435"/>
        <end position="449"/>
    </location>
</feature>